<dbReference type="AlphaFoldDB" id="A0A6N2Z288"/>
<organism evidence="1">
    <name type="scientific">Clostridium butyricum</name>
    <dbReference type="NCBI Taxonomy" id="1492"/>
    <lineage>
        <taxon>Bacteria</taxon>
        <taxon>Bacillati</taxon>
        <taxon>Bacillota</taxon>
        <taxon>Clostridia</taxon>
        <taxon>Eubacteriales</taxon>
        <taxon>Clostridiaceae</taxon>
        <taxon>Clostridium</taxon>
    </lineage>
</organism>
<reference evidence="1" key="1">
    <citation type="submission" date="2019-11" db="EMBL/GenBank/DDBJ databases">
        <authorList>
            <person name="Feng L."/>
        </authorList>
    </citation>
    <scope>NUCLEOTIDE SEQUENCE</scope>
    <source>
        <strain evidence="1">CButyricumLFYP62</strain>
    </source>
</reference>
<dbReference type="EMBL" id="CACRTU010000008">
    <property type="protein sequence ID" value="VYT73545.1"/>
    <property type="molecule type" value="Genomic_DNA"/>
</dbReference>
<name>A0A6N2Z288_CLOBU</name>
<proteinExistence type="predicted"/>
<evidence type="ECO:0000313" key="1">
    <source>
        <dbReference type="EMBL" id="VYT73545.1"/>
    </source>
</evidence>
<gene>
    <name evidence="1" type="ORF">CBLFYP62_00607</name>
</gene>
<sequence length="42" mass="4930">MPIVVFNKYKKVDNLLIQPSKMKEIIKDKSDDEYFGELDIAL</sequence>
<accession>A0A6N2Z288</accession>
<dbReference type="RefSeq" id="WP_003429904.1">
    <property type="nucleotide sequence ID" value="NZ_CACRTU010000008.1"/>
</dbReference>
<protein>
    <submittedName>
        <fullName evidence="1">Uncharacterized protein</fullName>
    </submittedName>
</protein>